<gene>
    <name evidence="2" type="ORF">RM780_07095</name>
</gene>
<dbReference type="Proteomes" id="UP001183388">
    <property type="component" value="Unassembled WGS sequence"/>
</dbReference>
<accession>A0ABU2L5T7</accession>
<name>A0ABU2L5T7_9ACTN</name>
<protein>
    <submittedName>
        <fullName evidence="2">Uncharacterized protein</fullName>
    </submittedName>
</protein>
<evidence type="ECO:0000313" key="3">
    <source>
        <dbReference type="Proteomes" id="UP001183388"/>
    </source>
</evidence>
<keyword evidence="3" id="KW-1185">Reference proteome</keyword>
<evidence type="ECO:0000313" key="2">
    <source>
        <dbReference type="EMBL" id="MDT0306727.1"/>
    </source>
</evidence>
<feature type="region of interest" description="Disordered" evidence="1">
    <location>
        <begin position="1"/>
        <end position="28"/>
    </location>
</feature>
<proteinExistence type="predicted"/>
<dbReference type="EMBL" id="JAVREN010000007">
    <property type="protein sequence ID" value="MDT0306727.1"/>
    <property type="molecule type" value="Genomic_DNA"/>
</dbReference>
<reference evidence="3" key="1">
    <citation type="submission" date="2023-07" db="EMBL/GenBank/DDBJ databases">
        <title>30 novel species of actinomycetes from the DSMZ collection.</title>
        <authorList>
            <person name="Nouioui I."/>
        </authorList>
    </citation>
    <scope>NUCLEOTIDE SEQUENCE [LARGE SCALE GENOMIC DNA]</scope>
    <source>
        <strain evidence="3">DSM 44917</strain>
    </source>
</reference>
<evidence type="ECO:0000256" key="1">
    <source>
        <dbReference type="SAM" id="MobiDB-lite"/>
    </source>
</evidence>
<comment type="caution">
    <text evidence="2">The sequence shown here is derived from an EMBL/GenBank/DDBJ whole genome shotgun (WGS) entry which is preliminary data.</text>
</comment>
<sequence>MTESTKTSPDETPADGPSAPPAVSGREVKRLTRRVRSFAAAHGGAEGQIAYLGIRGHRLVLVGTDGAWGDVVSPHRAALEGAAEAAGVTLRETFDGEMAARVRTGPYEWTRMAGIQLGGPSNTSPAAA</sequence>
<organism evidence="2 3">
    <name type="scientific">Streptomyces boetiae</name>
    <dbReference type="NCBI Taxonomy" id="3075541"/>
    <lineage>
        <taxon>Bacteria</taxon>
        <taxon>Bacillati</taxon>
        <taxon>Actinomycetota</taxon>
        <taxon>Actinomycetes</taxon>
        <taxon>Kitasatosporales</taxon>
        <taxon>Streptomycetaceae</taxon>
        <taxon>Streptomyces</taxon>
    </lineage>
</organism>
<dbReference type="RefSeq" id="WP_311629662.1">
    <property type="nucleotide sequence ID" value="NZ_JAVREN010000007.1"/>
</dbReference>